<dbReference type="PANTHER" id="PTHR41791:SF1">
    <property type="entry name" value="SSL7039 PROTEIN"/>
    <property type="match status" value="1"/>
</dbReference>
<dbReference type="PIRSF" id="PIRSF028744">
    <property type="entry name" value="Addict_mod_HI1419"/>
    <property type="match status" value="1"/>
</dbReference>
<sequence length="98" mass="10982">MNHAIAQTRSFSRWWMSLKDTKAKVAIGRRIERIQSGNLGDYKALGGGLGELRIDLGAGYRVYFVRRGETLIFLLAGGDKSSQTNDIAKARKLIRELK</sequence>
<gene>
    <name evidence="1" type="ORF">E6B08_25840</name>
</gene>
<dbReference type="Pfam" id="PF05973">
    <property type="entry name" value="Gp49"/>
    <property type="match status" value="1"/>
</dbReference>
<proteinExistence type="predicted"/>
<evidence type="ECO:0000313" key="2">
    <source>
        <dbReference type="Proteomes" id="UP000298551"/>
    </source>
</evidence>
<dbReference type="InterPro" id="IPR009241">
    <property type="entry name" value="HigB-like"/>
</dbReference>
<dbReference type="RefSeq" id="WP_136916563.1">
    <property type="nucleotide sequence ID" value="NZ_CP039371.1"/>
</dbReference>
<protein>
    <submittedName>
        <fullName evidence="1">Type II toxin-antitoxin system RelE/ParE family toxin</fullName>
    </submittedName>
</protein>
<dbReference type="NCBIfam" id="TIGR02683">
    <property type="entry name" value="upstrm_HI1419"/>
    <property type="match status" value="1"/>
</dbReference>
<organism evidence="1 2">
    <name type="scientific">Pseudomonas putida</name>
    <name type="common">Arthrobacter siderocapsulatus</name>
    <dbReference type="NCBI Taxonomy" id="303"/>
    <lineage>
        <taxon>Bacteria</taxon>
        <taxon>Pseudomonadati</taxon>
        <taxon>Pseudomonadota</taxon>
        <taxon>Gammaproteobacteria</taxon>
        <taxon>Pseudomonadales</taxon>
        <taxon>Pseudomonadaceae</taxon>
        <taxon>Pseudomonas</taxon>
    </lineage>
</organism>
<name>A0A4D6XBI5_PSEPU</name>
<accession>A0A4D6XBI5</accession>
<reference evidence="2" key="1">
    <citation type="submission" date="2019-04" db="EMBL/GenBank/DDBJ databases">
        <title>Genome sequence of Pseudomonas putida 1290, an auxin catabolizing strain.</title>
        <authorList>
            <person name="Laird T.S."/>
            <person name="Leveau J.H.J."/>
        </authorList>
    </citation>
    <scope>NUCLEOTIDE SEQUENCE [LARGE SCALE GENOMIC DNA]</scope>
    <source>
        <strain evidence="2">1290</strain>
    </source>
</reference>
<dbReference type="OrthoDB" id="9800258at2"/>
<dbReference type="Proteomes" id="UP000298551">
    <property type="component" value="Chromosome"/>
</dbReference>
<dbReference type="EMBL" id="CP039371">
    <property type="protein sequence ID" value="QCI14566.1"/>
    <property type="molecule type" value="Genomic_DNA"/>
</dbReference>
<dbReference type="InterPro" id="IPR014056">
    <property type="entry name" value="TypeIITA-like_toxin_pred"/>
</dbReference>
<dbReference type="AlphaFoldDB" id="A0A4D6XBI5"/>
<evidence type="ECO:0000313" key="1">
    <source>
        <dbReference type="EMBL" id="QCI14566.1"/>
    </source>
</evidence>
<dbReference type="PANTHER" id="PTHR41791">
    <property type="entry name" value="SSL7039 PROTEIN"/>
    <property type="match status" value="1"/>
</dbReference>